<gene>
    <name evidence="1" type="ORF">GCM10007981_02920</name>
</gene>
<proteinExistence type="predicted"/>
<name>A0A830GRB9_9CREN</name>
<evidence type="ECO:0000313" key="2">
    <source>
        <dbReference type="Proteomes" id="UP000610960"/>
    </source>
</evidence>
<reference evidence="1" key="2">
    <citation type="submission" date="2020-09" db="EMBL/GenBank/DDBJ databases">
        <authorList>
            <person name="Sun Q."/>
            <person name="Ohkuma M."/>
        </authorList>
    </citation>
    <scope>NUCLEOTIDE SEQUENCE</scope>
    <source>
        <strain evidence="1">JCM 10088</strain>
    </source>
</reference>
<dbReference type="RefSeq" id="WP_188595688.1">
    <property type="nucleotide sequence ID" value="NZ_BMNL01000001.1"/>
</dbReference>
<dbReference type="EMBL" id="BMNL01000001">
    <property type="protein sequence ID" value="GGP19398.1"/>
    <property type="molecule type" value="Genomic_DNA"/>
</dbReference>
<comment type="caution">
    <text evidence="1">The sequence shown here is derived from an EMBL/GenBank/DDBJ whole genome shotgun (WGS) entry which is preliminary data.</text>
</comment>
<sequence length="148" mass="16946">MSRPRMLRDDIYEKTINYGTLGELAQKLDRDIKDAEARINELTELYNTKAGTERFTDKPKGKYIILSGGIGPELPVTIMESQPENLAYYIFESLSLYKLEHKKLTAIREELDVLLKNNVSKDTPIMYLSLAGVPSKIVLLPRIRENSR</sequence>
<accession>A0A830GRB9</accession>
<dbReference type="Proteomes" id="UP000610960">
    <property type="component" value="Unassembled WGS sequence"/>
</dbReference>
<organism evidence="1 2">
    <name type="scientific">Thermocladium modestius</name>
    <dbReference type="NCBI Taxonomy" id="62609"/>
    <lineage>
        <taxon>Archaea</taxon>
        <taxon>Thermoproteota</taxon>
        <taxon>Thermoprotei</taxon>
        <taxon>Thermoproteales</taxon>
        <taxon>Thermoproteaceae</taxon>
        <taxon>Thermocladium</taxon>
    </lineage>
</organism>
<dbReference type="AlphaFoldDB" id="A0A830GRB9"/>
<keyword evidence="2" id="KW-1185">Reference proteome</keyword>
<reference evidence="1" key="1">
    <citation type="journal article" date="2014" name="Int. J. Syst. Evol. Microbiol.">
        <title>Complete genome sequence of Corynebacterium casei LMG S-19264T (=DSM 44701T), isolated from a smear-ripened cheese.</title>
        <authorList>
            <consortium name="US DOE Joint Genome Institute (JGI-PGF)"/>
            <person name="Walter F."/>
            <person name="Albersmeier A."/>
            <person name="Kalinowski J."/>
            <person name="Ruckert C."/>
        </authorList>
    </citation>
    <scope>NUCLEOTIDE SEQUENCE</scope>
    <source>
        <strain evidence="1">JCM 10088</strain>
    </source>
</reference>
<evidence type="ECO:0000313" key="1">
    <source>
        <dbReference type="EMBL" id="GGP19398.1"/>
    </source>
</evidence>
<protein>
    <submittedName>
        <fullName evidence="1">Uncharacterized protein</fullName>
    </submittedName>
</protein>